<dbReference type="InterPro" id="IPR052160">
    <property type="entry name" value="Gypsy_RT_Integrase-like"/>
</dbReference>
<accession>A0A1U7XTQ7</accession>
<gene>
    <name evidence="4" type="primary">LOC104239950</name>
</gene>
<sequence>MTLSRFHHDRGRTAVKDARGQKEIHRSWRALIDCETGELKMRLNDEEIIFNVQKSMRRPSEFANCSLIDAVDVIVQSDDEVLTIEDPLAACLTNLEEVNGEDLAEWVLALEGRGFWDRELEFEPLHLGKRETPPAKPSIEEPPKLELKPLPTHLRYEFLGPDSTLPVIISFGLLDVQVQQLLQEMLAVVFAFDKFRSYLIGSKFDLEIRDRKGTENQVADHLSRLEGAENAIEVEEILETFPDEQLLATTHQEAPWYADLANYLASDYVSKWVEAVALPTNDAKVVVGFLKKNIFTRFGTPRAIISDGGTHFCNRAFEKLLTKYDVRHKVATPYHPQTSGQVEVSNREIKSVLTKTVNATRTDWARKLDDALWAYRTAFKTPIGMSPYKLVFGKACHLPVELEHRAWWALKQLNLDMEAAGTSRVTELHELEEFRYLAFESTRLYKERMKRLHDQNIVERNFKLENMVLLYNSRLRLFPGKLKSRWSGPFRVVEVFPSGAVEVATENDSRTFRVNGHRLKLYVGMSEPKEGAELHLTEPQRIRDAVRPRSNRGTNPSLNPGHRGYTAIVVKLQQERPSELGLPRSYRDRGRTAADADRIQVTVRGTWVDASIETIRQVLRLPRFTGDIDYYHDRPGVTWEVMTDVVCAGGRPTWIKDHITLNSNSFTHLAKCWLTVIYSRFMPSSNTTDVNFNRALLTWCFVTKKDFDAAQVIGDVMVLRGPLLSKGLYFPSLVTALCLRRRVPTDPTDGALAPEAPFRASRIRVGRGTRTTIVLDDEADDPVSLAPSRRSNDSAGPSRHPYTGAGFVKSQSTRPMLRSMEEEVADLRTSVDGIHTRMDAMSQRQARSENRFMAWFCALGRACHVDLSTVSDSN</sequence>
<dbReference type="InterPro" id="IPR001584">
    <property type="entry name" value="Integrase_cat-core"/>
</dbReference>
<dbReference type="GO" id="GO:0003676">
    <property type="term" value="F:nucleic acid binding"/>
    <property type="evidence" value="ECO:0007669"/>
    <property type="project" value="InterPro"/>
</dbReference>
<dbReference type="PROSITE" id="PS50994">
    <property type="entry name" value="INTEGRASE"/>
    <property type="match status" value="1"/>
</dbReference>
<dbReference type="AlphaFoldDB" id="A0A1U7XTQ7"/>
<keyword evidence="3" id="KW-1185">Reference proteome</keyword>
<name>A0A1U7XTQ7_NICSY</name>
<proteinExistence type="predicted"/>
<dbReference type="GO" id="GO:0015074">
    <property type="term" value="P:DNA integration"/>
    <property type="evidence" value="ECO:0007669"/>
    <property type="project" value="InterPro"/>
</dbReference>
<reference evidence="4" key="2">
    <citation type="submission" date="2025-08" db="UniProtKB">
        <authorList>
            <consortium name="RefSeq"/>
        </authorList>
    </citation>
    <scope>IDENTIFICATION</scope>
    <source>
        <tissue evidence="4">Leaf</tissue>
    </source>
</reference>
<dbReference type="Proteomes" id="UP000189701">
    <property type="component" value="Unplaced"/>
</dbReference>
<dbReference type="InterPro" id="IPR046796">
    <property type="entry name" value="Transposase_32_dom"/>
</dbReference>
<dbReference type="InterPro" id="IPR012337">
    <property type="entry name" value="RNaseH-like_sf"/>
</dbReference>
<dbReference type="InterPro" id="IPR036397">
    <property type="entry name" value="RNaseH_sf"/>
</dbReference>
<organism evidence="3 4">
    <name type="scientific">Nicotiana sylvestris</name>
    <name type="common">Wood tobacco</name>
    <name type="synonym">South American tobacco</name>
    <dbReference type="NCBI Taxonomy" id="4096"/>
    <lineage>
        <taxon>Eukaryota</taxon>
        <taxon>Viridiplantae</taxon>
        <taxon>Streptophyta</taxon>
        <taxon>Embryophyta</taxon>
        <taxon>Tracheophyta</taxon>
        <taxon>Spermatophyta</taxon>
        <taxon>Magnoliopsida</taxon>
        <taxon>eudicotyledons</taxon>
        <taxon>Gunneridae</taxon>
        <taxon>Pentapetalae</taxon>
        <taxon>asterids</taxon>
        <taxon>lamiids</taxon>
        <taxon>Solanales</taxon>
        <taxon>Solanaceae</taxon>
        <taxon>Nicotianoideae</taxon>
        <taxon>Nicotianeae</taxon>
        <taxon>Nicotiana</taxon>
    </lineage>
</organism>
<evidence type="ECO:0000313" key="4">
    <source>
        <dbReference type="RefSeq" id="XP_009793011.1"/>
    </source>
</evidence>
<reference evidence="3" key="1">
    <citation type="journal article" date="2013" name="Genome Biol.">
        <title>Reference genomes and transcriptomes of Nicotiana sylvestris and Nicotiana tomentosiformis.</title>
        <authorList>
            <person name="Sierro N."/>
            <person name="Battey J.N."/>
            <person name="Ouadi S."/>
            <person name="Bovet L."/>
            <person name="Goepfert S."/>
            <person name="Bakaher N."/>
            <person name="Peitsch M.C."/>
            <person name="Ivanov N.V."/>
        </authorList>
    </citation>
    <scope>NUCLEOTIDE SEQUENCE [LARGE SCALE GENOMIC DNA]</scope>
</reference>
<feature type="region of interest" description="Disordered" evidence="1">
    <location>
        <begin position="776"/>
        <end position="812"/>
    </location>
</feature>
<dbReference type="PANTHER" id="PTHR47266">
    <property type="entry name" value="ENDONUCLEASE-RELATED"/>
    <property type="match status" value="1"/>
</dbReference>
<dbReference type="SUPFAM" id="SSF53098">
    <property type="entry name" value="Ribonuclease H-like"/>
    <property type="match status" value="1"/>
</dbReference>
<evidence type="ECO:0000259" key="2">
    <source>
        <dbReference type="PROSITE" id="PS50994"/>
    </source>
</evidence>
<dbReference type="Pfam" id="PF20167">
    <property type="entry name" value="Transposase_32"/>
    <property type="match status" value="1"/>
</dbReference>
<protein>
    <submittedName>
        <fullName evidence="4">Uncharacterized protein LOC104239950</fullName>
    </submittedName>
</protein>
<evidence type="ECO:0000256" key="1">
    <source>
        <dbReference type="SAM" id="MobiDB-lite"/>
    </source>
</evidence>
<evidence type="ECO:0000313" key="3">
    <source>
        <dbReference type="Proteomes" id="UP000189701"/>
    </source>
</evidence>
<dbReference type="RefSeq" id="XP_009793011.1">
    <property type="nucleotide sequence ID" value="XM_009794709.1"/>
</dbReference>
<dbReference type="Gene3D" id="3.30.420.10">
    <property type="entry name" value="Ribonuclease H-like superfamily/Ribonuclease H"/>
    <property type="match status" value="1"/>
</dbReference>
<feature type="domain" description="Integrase catalytic" evidence="2">
    <location>
        <begin position="238"/>
        <end position="395"/>
    </location>
</feature>
<dbReference type="Pfam" id="PF00665">
    <property type="entry name" value="rve"/>
    <property type="match status" value="1"/>
</dbReference>
<dbReference type="eggNOG" id="KOG0017">
    <property type="taxonomic scope" value="Eukaryota"/>
</dbReference>